<evidence type="ECO:0000256" key="4">
    <source>
        <dbReference type="ARBA" id="ARBA00022692"/>
    </source>
</evidence>
<evidence type="ECO:0000256" key="6">
    <source>
        <dbReference type="ARBA" id="ARBA00023136"/>
    </source>
</evidence>
<feature type="transmembrane region" description="Helical" evidence="7">
    <location>
        <begin position="112"/>
        <end position="133"/>
    </location>
</feature>
<keyword evidence="3" id="KW-1003">Cell membrane</keyword>
<organism evidence="8 9">
    <name type="scientific">Mycobacterium colombiense</name>
    <dbReference type="NCBI Taxonomy" id="339268"/>
    <lineage>
        <taxon>Bacteria</taxon>
        <taxon>Bacillati</taxon>
        <taxon>Actinomycetota</taxon>
        <taxon>Actinomycetes</taxon>
        <taxon>Mycobacteriales</taxon>
        <taxon>Mycobacteriaceae</taxon>
        <taxon>Mycobacterium</taxon>
        <taxon>Mycobacterium avium complex (MAC)</taxon>
    </lineage>
</organism>
<dbReference type="Proteomes" id="UP000250915">
    <property type="component" value="Unassembled WGS sequence"/>
</dbReference>
<dbReference type="Pfam" id="PF07681">
    <property type="entry name" value="DoxX"/>
    <property type="match status" value="1"/>
</dbReference>
<dbReference type="OrthoDB" id="9808524at2"/>
<evidence type="ECO:0000256" key="2">
    <source>
        <dbReference type="ARBA" id="ARBA00006679"/>
    </source>
</evidence>
<comment type="subcellular location">
    <subcellularLocation>
        <location evidence="1">Cell membrane</location>
        <topology evidence="1">Multi-pass membrane protein</topology>
    </subcellularLocation>
</comment>
<evidence type="ECO:0000256" key="3">
    <source>
        <dbReference type="ARBA" id="ARBA00022475"/>
    </source>
</evidence>
<dbReference type="GO" id="GO:0005886">
    <property type="term" value="C:plasma membrane"/>
    <property type="evidence" value="ECO:0007669"/>
    <property type="project" value="UniProtKB-SubCell"/>
</dbReference>
<feature type="transmembrane region" description="Helical" evidence="7">
    <location>
        <begin position="76"/>
        <end position="92"/>
    </location>
</feature>
<protein>
    <submittedName>
        <fullName evidence="8">DoxX family protein</fullName>
    </submittedName>
</protein>
<dbReference type="AlphaFoldDB" id="A0A329LKZ9"/>
<dbReference type="RefSeq" id="WP_112634005.1">
    <property type="nucleotide sequence ID" value="NZ_QMEV01000038.1"/>
</dbReference>
<gene>
    <name evidence="8" type="ORF">DQP57_16980</name>
</gene>
<dbReference type="EMBL" id="QMEV01000038">
    <property type="protein sequence ID" value="RAV08439.1"/>
    <property type="molecule type" value="Genomic_DNA"/>
</dbReference>
<evidence type="ECO:0000256" key="5">
    <source>
        <dbReference type="ARBA" id="ARBA00022989"/>
    </source>
</evidence>
<evidence type="ECO:0000313" key="9">
    <source>
        <dbReference type="Proteomes" id="UP000250915"/>
    </source>
</evidence>
<keyword evidence="5 7" id="KW-1133">Transmembrane helix</keyword>
<proteinExistence type="inferred from homology"/>
<name>A0A329LKZ9_9MYCO</name>
<comment type="similarity">
    <text evidence="2">Belongs to the DoxX family.</text>
</comment>
<dbReference type="PANTHER" id="PTHR33452:SF4">
    <property type="entry name" value="BLL4328 PROTEIN"/>
    <property type="match status" value="1"/>
</dbReference>
<evidence type="ECO:0000256" key="7">
    <source>
        <dbReference type="SAM" id="Phobius"/>
    </source>
</evidence>
<dbReference type="InterPro" id="IPR051907">
    <property type="entry name" value="DoxX-like_oxidoreductase"/>
</dbReference>
<feature type="transmembrane region" description="Helical" evidence="7">
    <location>
        <begin position="52"/>
        <end position="69"/>
    </location>
</feature>
<evidence type="ECO:0000256" key="1">
    <source>
        <dbReference type="ARBA" id="ARBA00004651"/>
    </source>
</evidence>
<dbReference type="PANTHER" id="PTHR33452">
    <property type="entry name" value="OXIDOREDUCTASE CATD-RELATED"/>
    <property type="match status" value="1"/>
</dbReference>
<keyword evidence="6 7" id="KW-0472">Membrane</keyword>
<feature type="transmembrane region" description="Helical" evidence="7">
    <location>
        <begin position="12"/>
        <end position="32"/>
    </location>
</feature>
<evidence type="ECO:0000313" key="8">
    <source>
        <dbReference type="EMBL" id="RAV08439.1"/>
    </source>
</evidence>
<dbReference type="InterPro" id="IPR032808">
    <property type="entry name" value="DoxX"/>
</dbReference>
<reference evidence="8 9" key="1">
    <citation type="submission" date="2018-06" db="EMBL/GenBank/DDBJ databases">
        <title>NTM in soil in Japan.</title>
        <authorList>
            <person name="Ohya K."/>
        </authorList>
    </citation>
    <scope>NUCLEOTIDE SEQUENCE [LARGE SCALE GENOMIC DNA]</scope>
    <source>
        <strain evidence="8 9">GF28</strain>
    </source>
</reference>
<keyword evidence="4 7" id="KW-0812">Transmembrane</keyword>
<comment type="caution">
    <text evidence="8">The sequence shown here is derived from an EMBL/GenBank/DDBJ whole genome shotgun (WGS) entry which is preliminary data.</text>
</comment>
<accession>A0A329LKZ9</accession>
<sequence length="145" mass="15660">MRNGLDARLARHTPAVLSLFRLVYGLLFAAYGSRSLFNWPVRSPVAVEFGSWPGWYAGLIEIVAGLLVAAGLCTRAAAFVASGQMAVAYFSVHQPQALWPVADPPAGNGGALAILFCFAFFLLVFTGGGSYALDARRRMLPLRRR</sequence>